<proteinExistence type="inferred from homology"/>
<dbReference type="Proteomes" id="UP000245577">
    <property type="component" value="Unassembled WGS sequence"/>
</dbReference>
<dbReference type="RefSeq" id="WP_116669002.1">
    <property type="nucleotide sequence ID" value="NZ_CALIUN010000010.1"/>
</dbReference>
<protein>
    <submittedName>
        <fullName evidence="7">FMN reductase</fullName>
        <ecNumber evidence="7">1.5.1.39</ecNumber>
    </submittedName>
</protein>
<comment type="cofactor">
    <cofactor evidence="1">
        <name>FMN</name>
        <dbReference type="ChEBI" id="CHEBI:58210"/>
    </cofactor>
</comment>
<organism evidence="7 8">
    <name type="scientific">Methanobrevibacter woesei</name>
    <dbReference type="NCBI Taxonomy" id="190976"/>
    <lineage>
        <taxon>Archaea</taxon>
        <taxon>Methanobacteriati</taxon>
        <taxon>Methanobacteriota</taxon>
        <taxon>Methanomada group</taxon>
        <taxon>Methanobacteria</taxon>
        <taxon>Methanobacteriales</taxon>
        <taxon>Methanobacteriaceae</taxon>
        <taxon>Methanobrevibacter</taxon>
    </lineage>
</organism>
<evidence type="ECO:0000313" key="7">
    <source>
        <dbReference type="EMBL" id="PWB87061.1"/>
    </source>
</evidence>
<name>A0A2U1S9D0_9EURY</name>
<dbReference type="OrthoDB" id="287850at2157"/>
<dbReference type="EC" id="1.5.1.39" evidence="7"/>
<dbReference type="PANTHER" id="PTHR43673">
    <property type="entry name" value="NAD(P)H NITROREDUCTASE YDGI-RELATED"/>
    <property type="match status" value="1"/>
</dbReference>
<dbReference type="Pfam" id="PF00881">
    <property type="entry name" value="Nitroreductase"/>
    <property type="match status" value="1"/>
</dbReference>
<comment type="caution">
    <text evidence="7">The sequence shown here is derived from an EMBL/GenBank/DDBJ whole genome shotgun (WGS) entry which is preliminary data.</text>
</comment>
<keyword evidence="5 7" id="KW-0560">Oxidoreductase</keyword>
<keyword evidence="3" id="KW-0285">Flavoprotein</keyword>
<dbReference type="InterPro" id="IPR000415">
    <property type="entry name" value="Nitroreductase-like"/>
</dbReference>
<dbReference type="SUPFAM" id="SSF55469">
    <property type="entry name" value="FMN-dependent nitroreductase-like"/>
    <property type="match status" value="1"/>
</dbReference>
<dbReference type="AlphaFoldDB" id="A0A2U1S9D0"/>
<dbReference type="InterPro" id="IPR029479">
    <property type="entry name" value="Nitroreductase"/>
</dbReference>
<feature type="domain" description="Nitroreductase" evidence="6">
    <location>
        <begin position="7"/>
        <end position="156"/>
    </location>
</feature>
<evidence type="ECO:0000256" key="4">
    <source>
        <dbReference type="ARBA" id="ARBA00022643"/>
    </source>
</evidence>
<reference evidence="7 8" key="1">
    <citation type="submission" date="2017-03" db="EMBL/GenBank/DDBJ databases">
        <title>Genome sequence of Methanobrevibacter wosei.</title>
        <authorList>
            <person name="Poehlein A."/>
            <person name="Seedorf H."/>
            <person name="Daniel R."/>
        </authorList>
    </citation>
    <scope>NUCLEOTIDE SEQUENCE [LARGE SCALE GENOMIC DNA]</scope>
    <source>
        <strain evidence="7 8">DSM 11979</strain>
    </source>
</reference>
<keyword evidence="8" id="KW-1185">Reference proteome</keyword>
<accession>A0A2U1S9D0</accession>
<keyword evidence="4" id="KW-0288">FMN</keyword>
<comment type="similarity">
    <text evidence="2">Belongs to the nitroreductase family.</text>
</comment>
<dbReference type="EMBL" id="MZGU01000002">
    <property type="protein sequence ID" value="PWB87061.1"/>
    <property type="molecule type" value="Genomic_DNA"/>
</dbReference>
<evidence type="ECO:0000256" key="5">
    <source>
        <dbReference type="ARBA" id="ARBA00023002"/>
    </source>
</evidence>
<sequence length="177" mass="19585">METFDAIEKRSSIRGYKDEQISDDELQKVLSVANKAPNAGPYYVTVIQDKDLLKEINDKTKEMMLASEGFMKERASMEGYEPLYGAPTVIVLSAPETPFTQINVACSATTMILAATDLGLGTCYAISPIQTLTESYLDKLELPEGFKPVSAILMGYEADVQIESPEREVPDNINYIK</sequence>
<evidence type="ECO:0000313" key="8">
    <source>
        <dbReference type="Proteomes" id="UP000245577"/>
    </source>
</evidence>
<evidence type="ECO:0000256" key="2">
    <source>
        <dbReference type="ARBA" id="ARBA00007118"/>
    </source>
</evidence>
<dbReference type="Gene3D" id="3.40.109.10">
    <property type="entry name" value="NADH Oxidase"/>
    <property type="match status" value="1"/>
</dbReference>
<evidence type="ECO:0000256" key="3">
    <source>
        <dbReference type="ARBA" id="ARBA00022630"/>
    </source>
</evidence>
<dbReference type="PANTHER" id="PTHR43673:SF2">
    <property type="entry name" value="NITROREDUCTASE"/>
    <property type="match status" value="1"/>
</dbReference>
<dbReference type="GO" id="GO:0008752">
    <property type="term" value="F:FMN reductase [NAD(P)H] activity"/>
    <property type="evidence" value="ECO:0007669"/>
    <property type="project" value="UniProtKB-EC"/>
</dbReference>
<evidence type="ECO:0000256" key="1">
    <source>
        <dbReference type="ARBA" id="ARBA00001917"/>
    </source>
</evidence>
<evidence type="ECO:0000259" key="6">
    <source>
        <dbReference type="Pfam" id="PF00881"/>
    </source>
</evidence>
<gene>
    <name evidence="7" type="primary">nfrA2_2</name>
    <name evidence="7" type="ORF">MBBWO_01760</name>
</gene>